<evidence type="ECO:0000259" key="8">
    <source>
        <dbReference type="PROSITE" id="PS50928"/>
    </source>
</evidence>
<dbReference type="Pfam" id="PF00528">
    <property type="entry name" value="BPD_transp_1"/>
    <property type="match status" value="1"/>
</dbReference>
<evidence type="ECO:0000256" key="4">
    <source>
        <dbReference type="ARBA" id="ARBA00022692"/>
    </source>
</evidence>
<sequence>MNKNYITIGISIILIILIFMSFLFAPNDPQEADLMNRFQSSSDKYLLGTDHLGRCFLSRLLYGGKTTLGIILFSGLIIFIVGTLLGMILSKSIIGTYSIVDGAINAITSIPPIAYLIVFIGAWGNGIKTMILAMTVSYSLRYMKLIKTKTDLELKKAYVLCIRSSGASKIRILFVHILPNIFNDMIEFISLSSADMILTITGFSFIGLNLGDNVVDWGTMILEARNYGLVNPKLIIYPILAVIISSLTFNIMGSSIGGLNSND</sequence>
<evidence type="ECO:0000256" key="3">
    <source>
        <dbReference type="ARBA" id="ARBA00022475"/>
    </source>
</evidence>
<gene>
    <name evidence="9" type="ORF">FYJ83_17465</name>
</gene>
<keyword evidence="6 7" id="KW-0472">Membrane</keyword>
<dbReference type="Proteomes" id="UP000469523">
    <property type="component" value="Unassembled WGS sequence"/>
</dbReference>
<evidence type="ECO:0000256" key="5">
    <source>
        <dbReference type="ARBA" id="ARBA00022989"/>
    </source>
</evidence>
<comment type="subcellular location">
    <subcellularLocation>
        <location evidence="1 7">Cell membrane</location>
        <topology evidence="1 7">Multi-pass membrane protein</topology>
    </subcellularLocation>
</comment>
<keyword evidence="10" id="KW-1185">Reference proteome</keyword>
<feature type="transmembrane region" description="Helical" evidence="7">
    <location>
        <begin position="6"/>
        <end position="25"/>
    </location>
</feature>
<organism evidence="9 10">
    <name type="scientific">Tissierella pigra</name>
    <dbReference type="NCBI Taxonomy" id="2607614"/>
    <lineage>
        <taxon>Bacteria</taxon>
        <taxon>Bacillati</taxon>
        <taxon>Bacillota</taxon>
        <taxon>Tissierellia</taxon>
        <taxon>Tissierellales</taxon>
        <taxon>Tissierellaceae</taxon>
        <taxon>Tissierella</taxon>
    </lineage>
</organism>
<keyword evidence="2 7" id="KW-0813">Transport</keyword>
<dbReference type="Gene3D" id="1.10.3720.10">
    <property type="entry name" value="MetI-like"/>
    <property type="match status" value="1"/>
</dbReference>
<dbReference type="RefSeq" id="WP_154442817.1">
    <property type="nucleotide sequence ID" value="NZ_JAHLPJ010000001.1"/>
</dbReference>
<dbReference type="GO" id="GO:0005886">
    <property type="term" value="C:plasma membrane"/>
    <property type="evidence" value="ECO:0007669"/>
    <property type="project" value="UniProtKB-SubCell"/>
</dbReference>
<comment type="caution">
    <text evidence="9">The sequence shown here is derived from an EMBL/GenBank/DDBJ whole genome shotgun (WGS) entry which is preliminary data.</text>
</comment>
<dbReference type="GO" id="GO:0055085">
    <property type="term" value="P:transmembrane transport"/>
    <property type="evidence" value="ECO:0007669"/>
    <property type="project" value="InterPro"/>
</dbReference>
<feature type="domain" description="ABC transmembrane type-1" evidence="8">
    <location>
        <begin position="64"/>
        <end position="253"/>
    </location>
</feature>
<feature type="transmembrane region" description="Helical" evidence="7">
    <location>
        <begin position="234"/>
        <end position="253"/>
    </location>
</feature>
<keyword evidence="3" id="KW-1003">Cell membrane</keyword>
<evidence type="ECO:0000256" key="7">
    <source>
        <dbReference type="RuleBase" id="RU363032"/>
    </source>
</evidence>
<evidence type="ECO:0000256" key="2">
    <source>
        <dbReference type="ARBA" id="ARBA00022448"/>
    </source>
</evidence>
<dbReference type="EMBL" id="VUNQ01000061">
    <property type="protein sequence ID" value="MSU03253.1"/>
    <property type="molecule type" value="Genomic_DNA"/>
</dbReference>
<name>A0A6N7Y0H9_9FIRM</name>
<accession>A0A6N7Y0H9</accession>
<evidence type="ECO:0000256" key="1">
    <source>
        <dbReference type="ARBA" id="ARBA00004651"/>
    </source>
</evidence>
<proteinExistence type="inferred from homology"/>
<dbReference type="InterPro" id="IPR000515">
    <property type="entry name" value="MetI-like"/>
</dbReference>
<dbReference type="PROSITE" id="PS50928">
    <property type="entry name" value="ABC_TM1"/>
    <property type="match status" value="1"/>
</dbReference>
<reference evidence="9 10" key="1">
    <citation type="submission" date="2019-09" db="EMBL/GenBank/DDBJ databases">
        <title>In-depth cultivation of the pig gut microbiome towards novel bacterial diversity and tailored functional studies.</title>
        <authorList>
            <person name="Wylensek D."/>
            <person name="Hitch T.C.A."/>
            <person name="Clavel T."/>
        </authorList>
    </citation>
    <scope>NUCLEOTIDE SEQUENCE [LARGE SCALE GENOMIC DNA]</scope>
    <source>
        <strain evidence="9 10">WCA3-693-APC-4?</strain>
    </source>
</reference>
<dbReference type="InterPro" id="IPR035906">
    <property type="entry name" value="MetI-like_sf"/>
</dbReference>
<evidence type="ECO:0000313" key="9">
    <source>
        <dbReference type="EMBL" id="MSU03253.1"/>
    </source>
</evidence>
<evidence type="ECO:0000313" key="10">
    <source>
        <dbReference type="Proteomes" id="UP000469523"/>
    </source>
</evidence>
<dbReference type="CDD" id="cd06261">
    <property type="entry name" value="TM_PBP2"/>
    <property type="match status" value="1"/>
</dbReference>
<protein>
    <submittedName>
        <fullName evidence="9">ABC transporter permease</fullName>
    </submittedName>
</protein>
<dbReference type="PANTHER" id="PTHR43386:SF1">
    <property type="entry name" value="D,D-DIPEPTIDE TRANSPORT SYSTEM PERMEASE PROTEIN DDPC-RELATED"/>
    <property type="match status" value="1"/>
</dbReference>
<dbReference type="InterPro" id="IPR050366">
    <property type="entry name" value="BP-dependent_transpt_permease"/>
</dbReference>
<feature type="transmembrane region" description="Helical" evidence="7">
    <location>
        <begin position="113"/>
        <end position="140"/>
    </location>
</feature>
<feature type="transmembrane region" description="Helical" evidence="7">
    <location>
        <begin position="68"/>
        <end position="93"/>
    </location>
</feature>
<dbReference type="SUPFAM" id="SSF161098">
    <property type="entry name" value="MetI-like"/>
    <property type="match status" value="1"/>
</dbReference>
<keyword evidence="5 7" id="KW-1133">Transmembrane helix</keyword>
<evidence type="ECO:0000256" key="6">
    <source>
        <dbReference type="ARBA" id="ARBA00023136"/>
    </source>
</evidence>
<dbReference type="PANTHER" id="PTHR43386">
    <property type="entry name" value="OLIGOPEPTIDE TRANSPORT SYSTEM PERMEASE PROTEIN APPC"/>
    <property type="match status" value="1"/>
</dbReference>
<keyword evidence="4 7" id="KW-0812">Transmembrane</keyword>
<dbReference type="AlphaFoldDB" id="A0A6N7Y0H9"/>
<comment type="similarity">
    <text evidence="7">Belongs to the binding-protein-dependent transport system permease family.</text>
</comment>